<dbReference type="HOGENOM" id="CLU_363033_0_0_1"/>
<proteinExistence type="predicted"/>
<evidence type="ECO:0000256" key="10">
    <source>
        <dbReference type="ARBA" id="ARBA00023136"/>
    </source>
</evidence>
<protein>
    <submittedName>
        <fullName evidence="17 18">Voltage-gated channel, putative</fullName>
    </submittedName>
</protein>
<dbReference type="AlphaFoldDB" id="E0VCX2"/>
<dbReference type="Gene3D" id="3.30.450.20">
    <property type="entry name" value="PAS domain"/>
    <property type="match status" value="1"/>
</dbReference>
<evidence type="ECO:0000256" key="12">
    <source>
        <dbReference type="ARBA" id="ARBA00023303"/>
    </source>
</evidence>
<keyword evidence="3" id="KW-0633">Potassium transport</keyword>
<sequence>MYKNSNFVLGNAQVPSLYPIVYCSDGFCELTGFSRAQIMQKSCACKFLYGPETNDENKAQIDKALECKIELKLEVIFYKKTGVPFWCLLDIVPIKNEKREVVLFLASHKDVTNTKMEEMNPSSTYENGNIIIIIITFRFSIAKTFLTFTQAFYLIVDLNGDLDQEVPPANYERRRSRAVLYQLSGHYKQDKIKTKLKLNNTLLQPTNAPLPEYKTSALKKSRFILSHYGVFKTCWDWLMLIATFYVAIVVPYNASFVTTERPSMVGDIVVETLFIIDIILNFRTTYVSKKGEVVSNFKSIAYNYLKTWFTVDLLAALPFDLVLYASSDPYDNENSEIHSQTGQMHLLKLTRLLRLARLLQKMDRYSQYSAMILTLLMFIFTLVAHWLACIWFLIAEKEKSRNGIDWELGWLHSLADRLKLAVNNVTQAEYYVTALYFTCSSLTSVGFGNVSANTMVEKIFSICIMLIGALMHAVVFGNVTAIIQRMYSRRSLYQSKWRDLKDFLTLHQIPKELKGRMQDYFQTMWSLNHGIDIHEPSRKKGSPKERRVAIVGNSLAVNPNEPEHTCSSVERLDTHVTSLHQDVATLSLEVRNAIQALQELTSSGHAMAYTNPVHSNPNLGGGMGGMFFRGATNLPRSSSHPPEMFCWDHEDPRNNTLEVKSTQTDHPSDMFEQFVKENPRRVLVILGLDADLIMSALSCGKRLIISENASNCDSVSVNWVPQNSVVPYYWPNPPRHRYSADDLFDRTRTHYEDGKTIPHSRSAKYTIHHC</sequence>
<dbReference type="PRINTS" id="PR01463">
    <property type="entry name" value="EAGCHANLFMLY"/>
</dbReference>
<evidence type="ECO:0000256" key="5">
    <source>
        <dbReference type="ARBA" id="ARBA00022826"/>
    </source>
</evidence>
<dbReference type="EMBL" id="DS235068">
    <property type="protein sequence ID" value="EEB11228.1"/>
    <property type="molecule type" value="Genomic_DNA"/>
</dbReference>
<evidence type="ECO:0000313" key="19">
    <source>
        <dbReference type="Proteomes" id="UP000009046"/>
    </source>
</evidence>
<evidence type="ECO:0000256" key="4">
    <source>
        <dbReference type="ARBA" id="ARBA00022692"/>
    </source>
</evidence>
<evidence type="ECO:0000256" key="14">
    <source>
        <dbReference type="SAM" id="Phobius"/>
    </source>
</evidence>
<keyword evidence="8 14" id="KW-1133">Transmembrane helix</keyword>
<gene>
    <name evidence="18" type="primary">8238118</name>
    <name evidence="17" type="ORF">Phum_PHUM099240</name>
</gene>
<dbReference type="SMART" id="SM00086">
    <property type="entry name" value="PAC"/>
    <property type="match status" value="1"/>
</dbReference>
<keyword evidence="5" id="KW-0631">Potassium channel</keyword>
<dbReference type="InterPro" id="IPR005821">
    <property type="entry name" value="Ion_trans_dom"/>
</dbReference>
<dbReference type="SUPFAM" id="SSF81324">
    <property type="entry name" value="Voltage-gated potassium channels"/>
    <property type="match status" value="1"/>
</dbReference>
<feature type="transmembrane region" description="Helical" evidence="14">
    <location>
        <begin position="428"/>
        <end position="447"/>
    </location>
</feature>
<dbReference type="RefSeq" id="XP_002423966.1">
    <property type="nucleotide sequence ID" value="XM_002423921.1"/>
</dbReference>
<dbReference type="EnsemblMetazoa" id="PHUM099240-RA">
    <property type="protein sequence ID" value="PHUM099240-PA"/>
    <property type="gene ID" value="PHUM099240"/>
</dbReference>
<comment type="catalytic activity">
    <reaction evidence="13">
        <text>K(+)(in) = K(+)(out)</text>
        <dbReference type="Rhea" id="RHEA:29463"/>
        <dbReference type="ChEBI" id="CHEBI:29103"/>
    </reaction>
</comment>
<evidence type="ECO:0000256" key="1">
    <source>
        <dbReference type="ARBA" id="ARBA00004141"/>
    </source>
</evidence>
<evidence type="ECO:0000256" key="3">
    <source>
        <dbReference type="ARBA" id="ARBA00022538"/>
    </source>
</evidence>
<name>E0VCX2_PEDHC</name>
<dbReference type="FunFam" id="3.30.450.20:FF:000001">
    <property type="entry name" value="Potassium voltage-gated channel subfamily H member 7"/>
    <property type="match status" value="1"/>
</dbReference>
<dbReference type="CDD" id="cd00130">
    <property type="entry name" value="PAS"/>
    <property type="match status" value="1"/>
</dbReference>
<dbReference type="InterPro" id="IPR035965">
    <property type="entry name" value="PAS-like_dom_sf"/>
</dbReference>
<dbReference type="FunFam" id="1.10.1200.260:FF:000002">
    <property type="entry name" value="Potassium voltage-gated channel subfamily H member 8"/>
    <property type="match status" value="1"/>
</dbReference>
<keyword evidence="9" id="KW-0406">Ion transport</keyword>
<accession>E0VCX2</accession>
<dbReference type="EMBL" id="AAZO01001188">
    <property type="status" value="NOT_ANNOTATED_CDS"/>
    <property type="molecule type" value="Genomic_DNA"/>
</dbReference>
<feature type="transmembrane region" description="Helical" evidence="14">
    <location>
        <begin position="368"/>
        <end position="394"/>
    </location>
</feature>
<keyword evidence="12" id="KW-0407">Ion channel</keyword>
<dbReference type="PROSITE" id="PS50113">
    <property type="entry name" value="PAC"/>
    <property type="match status" value="1"/>
</dbReference>
<evidence type="ECO:0000313" key="17">
    <source>
        <dbReference type="EMBL" id="EEB11228.1"/>
    </source>
</evidence>
<keyword evidence="7" id="KW-0630">Potassium</keyword>
<reference evidence="17" key="1">
    <citation type="submission" date="2007-04" db="EMBL/GenBank/DDBJ databases">
        <title>Annotation of Pediculus humanus corporis strain USDA.</title>
        <authorList>
            <person name="Kirkness E."/>
            <person name="Hannick L."/>
            <person name="Hass B."/>
            <person name="Bruggner R."/>
            <person name="Lawson D."/>
            <person name="Bidwell S."/>
            <person name="Joardar V."/>
            <person name="Caler E."/>
            <person name="Walenz B."/>
            <person name="Inman J."/>
            <person name="Schobel S."/>
            <person name="Galinsky K."/>
            <person name="Amedeo P."/>
            <person name="Strausberg R."/>
        </authorList>
    </citation>
    <scope>NUCLEOTIDE SEQUENCE</scope>
    <source>
        <strain evidence="17">USDA</strain>
    </source>
</reference>
<keyword evidence="2" id="KW-0813">Transport</keyword>
<keyword evidence="10 14" id="KW-0472">Membrane</keyword>
<dbReference type="FunFam" id="1.10.287.70:FF:000145">
    <property type="entry name" value="Eag-like K[+] channel, isoform B"/>
    <property type="match status" value="1"/>
</dbReference>
<dbReference type="InterPro" id="IPR000014">
    <property type="entry name" value="PAS"/>
</dbReference>
<dbReference type="Gene3D" id="1.10.287.70">
    <property type="match status" value="1"/>
</dbReference>
<feature type="domain" description="PAS" evidence="15">
    <location>
        <begin position="20"/>
        <end position="68"/>
    </location>
</feature>
<dbReference type="Proteomes" id="UP000009046">
    <property type="component" value="Unassembled WGS sequence"/>
</dbReference>
<dbReference type="VEuPathDB" id="VectorBase:PHUM099240"/>
<dbReference type="InParanoid" id="E0VCX2"/>
<dbReference type="PANTHER" id="PTHR10217">
    <property type="entry name" value="VOLTAGE AND LIGAND GATED POTASSIUM CHANNEL"/>
    <property type="match status" value="1"/>
</dbReference>
<dbReference type="InterPro" id="IPR000700">
    <property type="entry name" value="PAS-assoc_C"/>
</dbReference>
<dbReference type="InterPro" id="IPR050818">
    <property type="entry name" value="KCNH_animal-type"/>
</dbReference>
<evidence type="ECO:0000256" key="9">
    <source>
        <dbReference type="ARBA" id="ARBA00023065"/>
    </source>
</evidence>
<dbReference type="GO" id="GO:0042391">
    <property type="term" value="P:regulation of membrane potential"/>
    <property type="evidence" value="ECO:0007669"/>
    <property type="project" value="TreeGrafter"/>
</dbReference>
<reference evidence="18" key="3">
    <citation type="submission" date="2020-05" db="UniProtKB">
        <authorList>
            <consortium name="EnsemblMetazoa"/>
        </authorList>
    </citation>
    <scope>IDENTIFICATION</scope>
    <source>
        <strain evidence="18">USDA</strain>
    </source>
</reference>
<dbReference type="OMA" id="HERSHHY"/>
<dbReference type="Pfam" id="PF00520">
    <property type="entry name" value="Ion_trans"/>
    <property type="match status" value="1"/>
</dbReference>
<evidence type="ECO:0000256" key="6">
    <source>
        <dbReference type="ARBA" id="ARBA00022882"/>
    </source>
</evidence>
<reference evidence="17" key="2">
    <citation type="submission" date="2007-04" db="EMBL/GenBank/DDBJ databases">
        <title>The genome of the human body louse.</title>
        <authorList>
            <consortium name="The Human Body Louse Genome Consortium"/>
            <person name="Kirkness E."/>
            <person name="Walenz B."/>
            <person name="Hass B."/>
            <person name="Bruggner R."/>
            <person name="Strausberg R."/>
        </authorList>
    </citation>
    <scope>NUCLEOTIDE SEQUENCE</scope>
    <source>
        <strain evidence="17">USDA</strain>
    </source>
</reference>
<evidence type="ECO:0000256" key="11">
    <source>
        <dbReference type="ARBA" id="ARBA00023180"/>
    </source>
</evidence>
<feature type="transmembrane region" description="Helical" evidence="14">
    <location>
        <begin position="459"/>
        <end position="483"/>
    </location>
</feature>
<dbReference type="KEGG" id="phu:Phum_PHUM099240"/>
<evidence type="ECO:0000256" key="8">
    <source>
        <dbReference type="ARBA" id="ARBA00022989"/>
    </source>
</evidence>
<dbReference type="EMBL" id="AAZO01001191">
    <property type="status" value="NOT_ANNOTATED_CDS"/>
    <property type="molecule type" value="Genomic_DNA"/>
</dbReference>
<keyword evidence="19" id="KW-1185">Reference proteome</keyword>
<dbReference type="PROSITE" id="PS50112">
    <property type="entry name" value="PAS"/>
    <property type="match status" value="1"/>
</dbReference>
<evidence type="ECO:0000256" key="2">
    <source>
        <dbReference type="ARBA" id="ARBA00022448"/>
    </source>
</evidence>
<dbReference type="PRINTS" id="PR01465">
    <property type="entry name" value="ELKCHANNEL"/>
</dbReference>
<evidence type="ECO:0000259" key="15">
    <source>
        <dbReference type="PROSITE" id="PS50112"/>
    </source>
</evidence>
<dbReference type="GO" id="GO:0005886">
    <property type="term" value="C:plasma membrane"/>
    <property type="evidence" value="ECO:0007669"/>
    <property type="project" value="TreeGrafter"/>
</dbReference>
<evidence type="ECO:0000259" key="16">
    <source>
        <dbReference type="PROSITE" id="PS50113"/>
    </source>
</evidence>
<keyword evidence="11" id="KW-0325">Glycoprotein</keyword>
<dbReference type="EMBL" id="AAZO01001192">
    <property type="status" value="NOT_ANNOTATED_CDS"/>
    <property type="molecule type" value="Genomic_DNA"/>
</dbReference>
<dbReference type="FunCoup" id="E0VCX2">
    <property type="interactions" value="19"/>
</dbReference>
<dbReference type="CTD" id="8238118"/>
<dbReference type="PANTHER" id="PTHR10217:SF637">
    <property type="entry name" value="EAG-LIKE K[+] CHANNEL, ISOFORM A"/>
    <property type="match status" value="1"/>
</dbReference>
<dbReference type="eggNOG" id="KOG0498">
    <property type="taxonomic scope" value="Eukaryota"/>
</dbReference>
<dbReference type="GO" id="GO:0005249">
    <property type="term" value="F:voltage-gated potassium channel activity"/>
    <property type="evidence" value="ECO:0007669"/>
    <property type="project" value="InterPro"/>
</dbReference>
<keyword evidence="6" id="KW-0851">Voltage-gated channel</keyword>
<feature type="domain" description="PAC" evidence="16">
    <location>
        <begin position="71"/>
        <end position="123"/>
    </location>
</feature>
<evidence type="ECO:0000256" key="13">
    <source>
        <dbReference type="ARBA" id="ARBA00034430"/>
    </source>
</evidence>
<dbReference type="STRING" id="121224.E0VCX2"/>
<dbReference type="SUPFAM" id="SSF55785">
    <property type="entry name" value="PYP-like sensor domain (PAS domain)"/>
    <property type="match status" value="1"/>
</dbReference>
<organism>
    <name type="scientific">Pediculus humanus subsp. corporis</name>
    <name type="common">Body louse</name>
    <dbReference type="NCBI Taxonomy" id="121224"/>
    <lineage>
        <taxon>Eukaryota</taxon>
        <taxon>Metazoa</taxon>
        <taxon>Ecdysozoa</taxon>
        <taxon>Arthropoda</taxon>
        <taxon>Hexapoda</taxon>
        <taxon>Insecta</taxon>
        <taxon>Pterygota</taxon>
        <taxon>Neoptera</taxon>
        <taxon>Paraneoptera</taxon>
        <taxon>Psocodea</taxon>
        <taxon>Troctomorpha</taxon>
        <taxon>Phthiraptera</taxon>
        <taxon>Anoplura</taxon>
        <taxon>Pediculidae</taxon>
        <taxon>Pediculus</taxon>
    </lineage>
</organism>
<dbReference type="NCBIfam" id="TIGR00229">
    <property type="entry name" value="sensory_box"/>
    <property type="match status" value="1"/>
</dbReference>
<dbReference type="InterPro" id="IPR003938">
    <property type="entry name" value="K_chnl_volt-dep_EAG/ELK/ERG"/>
</dbReference>
<dbReference type="InterPro" id="IPR003950">
    <property type="entry name" value="K_chnl_volt-dep_ELK"/>
</dbReference>
<feature type="transmembrane region" description="Helical" evidence="14">
    <location>
        <begin position="229"/>
        <end position="252"/>
    </location>
</feature>
<keyword evidence="4 14" id="KW-0812">Transmembrane</keyword>
<dbReference type="Gene3D" id="1.10.1200.260">
    <property type="match status" value="1"/>
</dbReference>
<dbReference type="GO" id="GO:0034702">
    <property type="term" value="C:monoatomic ion channel complex"/>
    <property type="evidence" value="ECO:0007669"/>
    <property type="project" value="UniProtKB-KW"/>
</dbReference>
<evidence type="ECO:0000313" key="18">
    <source>
        <dbReference type="EnsemblMetazoa" id="PHUM099240-PA"/>
    </source>
</evidence>
<dbReference type="EMBL" id="AAZO01001189">
    <property type="status" value="NOT_ANNOTATED_CDS"/>
    <property type="molecule type" value="Genomic_DNA"/>
</dbReference>
<dbReference type="Pfam" id="PF13426">
    <property type="entry name" value="PAS_9"/>
    <property type="match status" value="1"/>
</dbReference>
<evidence type="ECO:0000256" key="7">
    <source>
        <dbReference type="ARBA" id="ARBA00022958"/>
    </source>
</evidence>
<comment type="subcellular location">
    <subcellularLocation>
        <location evidence="1">Membrane</location>
        <topology evidence="1">Multi-pass membrane protein</topology>
    </subcellularLocation>
</comment>
<dbReference type="InterPro" id="IPR001610">
    <property type="entry name" value="PAC"/>
</dbReference>
<dbReference type="EMBL" id="AAZO01001190">
    <property type="status" value="NOT_ANNOTATED_CDS"/>
    <property type="molecule type" value="Genomic_DNA"/>
</dbReference>
<dbReference type="OrthoDB" id="447251at2759"/>
<dbReference type="GeneID" id="8238118"/>